<keyword evidence="1" id="KW-0472">Membrane</keyword>
<gene>
    <name evidence="2" type="ORF">LDJ82_06925</name>
</gene>
<feature type="transmembrane region" description="Helical" evidence="1">
    <location>
        <begin position="185"/>
        <end position="211"/>
    </location>
</feature>
<dbReference type="EMBL" id="JAIWIY010000001">
    <property type="protein sequence ID" value="MCA2096619.1"/>
    <property type="molecule type" value="Genomic_DNA"/>
</dbReference>
<keyword evidence="1" id="KW-0812">Transmembrane</keyword>
<accession>A0ABS7YZU8</accession>
<protein>
    <submittedName>
        <fullName evidence="2">YwaF family protein</fullName>
    </submittedName>
</protein>
<feature type="transmembrane region" description="Helical" evidence="1">
    <location>
        <begin position="12"/>
        <end position="32"/>
    </location>
</feature>
<feature type="transmembrane region" description="Helical" evidence="1">
    <location>
        <begin position="96"/>
        <end position="113"/>
    </location>
</feature>
<feature type="transmembrane region" description="Helical" evidence="1">
    <location>
        <begin position="39"/>
        <end position="59"/>
    </location>
</feature>
<keyword evidence="3" id="KW-1185">Reference proteome</keyword>
<dbReference type="Pfam" id="PF14808">
    <property type="entry name" value="TMEM164"/>
    <property type="match status" value="1"/>
</dbReference>
<dbReference type="Proteomes" id="UP001198374">
    <property type="component" value="Unassembled WGS sequence"/>
</dbReference>
<name>A0ABS7YZU8_9FIRM</name>
<feature type="transmembrane region" description="Helical" evidence="1">
    <location>
        <begin position="156"/>
        <end position="179"/>
    </location>
</feature>
<keyword evidence="1" id="KW-1133">Transmembrane helix</keyword>
<feature type="transmembrane region" description="Helical" evidence="1">
    <location>
        <begin position="125"/>
        <end position="144"/>
    </location>
</feature>
<dbReference type="RefSeq" id="WP_209774675.1">
    <property type="nucleotide sequence ID" value="NZ_JAGGLO010000008.1"/>
</dbReference>
<evidence type="ECO:0000256" key="1">
    <source>
        <dbReference type="SAM" id="Phobius"/>
    </source>
</evidence>
<comment type="caution">
    <text evidence="2">The sequence shown here is derived from an EMBL/GenBank/DDBJ whole genome shotgun (WGS) entry which is preliminary data.</text>
</comment>
<sequence length="223" mass="25400">MDYFFRTTPDAGFTFNMHLVRLGLVLFLFLIYQFRKKAWILRFLLVASVFLQGVLYFWYTLDNDLLLREGLPLYHCRIAGICLPIAFLLKKEKSMAFFADLALVGTLVAFAVPDPSKFAWPHVTNLTYILNHYVLMACGLLVTVNHPKSLTFKEIGIGSLVINSTIFAVDLALSANYGYLTRVPIAFFDFVPVPLVFIIMTILFTIALYLVEILKKKFGTFAD</sequence>
<proteinExistence type="predicted"/>
<feature type="transmembrane region" description="Helical" evidence="1">
    <location>
        <begin position="71"/>
        <end position="89"/>
    </location>
</feature>
<organism evidence="2 3">
    <name type="scientific">Anaerococcus degeneri</name>
    <dbReference type="NCBI Taxonomy" id="361500"/>
    <lineage>
        <taxon>Bacteria</taxon>
        <taxon>Bacillati</taxon>
        <taxon>Bacillota</taxon>
        <taxon>Tissierellia</taxon>
        <taxon>Tissierellales</taxon>
        <taxon>Peptoniphilaceae</taxon>
        <taxon>Anaerococcus</taxon>
    </lineage>
</organism>
<reference evidence="3" key="1">
    <citation type="submission" date="2023-07" db="EMBL/GenBank/DDBJ databases">
        <title>FDA dAtabase for Regulatory Grade micrObial Sequences (FDA-ARGOS): Supporting development and validation of Infectious Disease Dx tests.</title>
        <authorList>
            <person name="Sproer C."/>
            <person name="Gronow S."/>
            <person name="Severitt S."/>
            <person name="Schroder I."/>
            <person name="Tallon L."/>
            <person name="Sadzewicz L."/>
            <person name="Zhao X."/>
            <person name="Boylan J."/>
            <person name="Ott S."/>
            <person name="Bowen H."/>
            <person name="Vavikolanu K."/>
            <person name="Hazen T."/>
            <person name="Aluvathingal J."/>
            <person name="Nadendla S."/>
            <person name="Lowell S."/>
            <person name="Myers T."/>
            <person name="Yan Y."/>
        </authorList>
    </citation>
    <scope>NUCLEOTIDE SEQUENCE [LARGE SCALE GENOMIC DNA]</scope>
    <source>
        <strain evidence="3">FDAARGOS_1538</strain>
    </source>
</reference>
<evidence type="ECO:0000313" key="3">
    <source>
        <dbReference type="Proteomes" id="UP001198374"/>
    </source>
</evidence>
<evidence type="ECO:0000313" key="2">
    <source>
        <dbReference type="EMBL" id="MCA2096619.1"/>
    </source>
</evidence>